<keyword evidence="6" id="KW-0349">Heme</keyword>
<dbReference type="GO" id="GO:0005886">
    <property type="term" value="C:plasma membrane"/>
    <property type="evidence" value="ECO:0007669"/>
    <property type="project" value="UniProtKB-SubCell"/>
</dbReference>
<feature type="signal peptide" evidence="15">
    <location>
        <begin position="1"/>
        <end position="20"/>
    </location>
</feature>
<evidence type="ECO:0000256" key="9">
    <source>
        <dbReference type="ARBA" id="ARBA00023004"/>
    </source>
</evidence>
<evidence type="ECO:0000256" key="11">
    <source>
        <dbReference type="ARBA" id="ARBA00023157"/>
    </source>
</evidence>
<feature type="region of interest" description="Disordered" evidence="14">
    <location>
        <begin position="90"/>
        <end position="177"/>
    </location>
</feature>
<dbReference type="PANTHER" id="PTHR37928">
    <property type="entry name" value="CFEM DOMAIN PROTEIN (AFU_ORTHOLOGUE AFUA_6G14090)"/>
    <property type="match status" value="1"/>
</dbReference>
<dbReference type="InterPro" id="IPR051735">
    <property type="entry name" value="CFEM_domain"/>
</dbReference>
<gene>
    <name evidence="17" type="ORF">FA13DRAFT_1725397</name>
</gene>
<evidence type="ECO:0000256" key="4">
    <source>
        <dbReference type="ARBA" id="ARBA00022475"/>
    </source>
</evidence>
<evidence type="ECO:0000256" key="14">
    <source>
        <dbReference type="SAM" id="MobiDB-lite"/>
    </source>
</evidence>
<evidence type="ECO:0000256" key="8">
    <source>
        <dbReference type="ARBA" id="ARBA00022729"/>
    </source>
</evidence>
<dbReference type="Pfam" id="PF05730">
    <property type="entry name" value="CFEM"/>
    <property type="match status" value="1"/>
</dbReference>
<feature type="domain" description="CFEM" evidence="16">
    <location>
        <begin position="1"/>
        <end position="112"/>
    </location>
</feature>
<evidence type="ECO:0000256" key="2">
    <source>
        <dbReference type="ARBA" id="ARBA00004613"/>
    </source>
</evidence>
<proteinExistence type="inferred from homology"/>
<keyword evidence="10" id="KW-0472">Membrane</keyword>
<comment type="similarity">
    <text evidence="3">Belongs to the RBT5 family.</text>
</comment>
<comment type="subcellular location">
    <subcellularLocation>
        <location evidence="1">Cell membrane</location>
        <topology evidence="1">Lipid-anchor</topology>
        <topology evidence="1">GPI-anchor</topology>
    </subcellularLocation>
    <subcellularLocation>
        <location evidence="2">Secreted</location>
    </subcellularLocation>
</comment>
<keyword evidence="12" id="KW-0325">Glycoprotein</keyword>
<keyword evidence="13" id="KW-0449">Lipoprotein</keyword>
<keyword evidence="4" id="KW-1003">Cell membrane</keyword>
<dbReference type="PROSITE" id="PS52012">
    <property type="entry name" value="CFEM"/>
    <property type="match status" value="1"/>
</dbReference>
<dbReference type="AlphaFoldDB" id="A0A4Y7TUY3"/>
<evidence type="ECO:0000256" key="6">
    <source>
        <dbReference type="ARBA" id="ARBA00022617"/>
    </source>
</evidence>
<keyword evidence="8 15" id="KW-0732">Signal</keyword>
<evidence type="ECO:0000256" key="10">
    <source>
        <dbReference type="ARBA" id="ARBA00023136"/>
    </source>
</evidence>
<dbReference type="EMBL" id="QPFP01000003">
    <property type="protein sequence ID" value="TEB37744.1"/>
    <property type="molecule type" value="Genomic_DNA"/>
</dbReference>
<dbReference type="OrthoDB" id="3065412at2759"/>
<keyword evidence="18" id="KW-1185">Reference proteome</keyword>
<organism evidence="17 18">
    <name type="scientific">Coprinellus micaceus</name>
    <name type="common">Glistening ink-cap mushroom</name>
    <name type="synonym">Coprinus micaceus</name>
    <dbReference type="NCBI Taxonomy" id="71717"/>
    <lineage>
        <taxon>Eukaryota</taxon>
        <taxon>Fungi</taxon>
        <taxon>Dikarya</taxon>
        <taxon>Basidiomycota</taxon>
        <taxon>Agaricomycotina</taxon>
        <taxon>Agaricomycetes</taxon>
        <taxon>Agaricomycetidae</taxon>
        <taxon>Agaricales</taxon>
        <taxon>Agaricineae</taxon>
        <taxon>Psathyrellaceae</taxon>
        <taxon>Coprinellus</taxon>
    </lineage>
</organism>
<evidence type="ECO:0000256" key="12">
    <source>
        <dbReference type="ARBA" id="ARBA00023180"/>
    </source>
</evidence>
<dbReference type="GO" id="GO:0005576">
    <property type="term" value="C:extracellular region"/>
    <property type="evidence" value="ECO:0007669"/>
    <property type="project" value="UniProtKB-SubCell"/>
</dbReference>
<evidence type="ECO:0000313" key="17">
    <source>
        <dbReference type="EMBL" id="TEB37744.1"/>
    </source>
</evidence>
<feature type="compositionally biased region" description="Low complexity" evidence="14">
    <location>
        <begin position="90"/>
        <end position="129"/>
    </location>
</feature>
<evidence type="ECO:0000256" key="7">
    <source>
        <dbReference type="ARBA" id="ARBA00022723"/>
    </source>
</evidence>
<evidence type="ECO:0000256" key="3">
    <source>
        <dbReference type="ARBA" id="ARBA00010031"/>
    </source>
</evidence>
<evidence type="ECO:0000256" key="15">
    <source>
        <dbReference type="SAM" id="SignalP"/>
    </source>
</evidence>
<accession>A0A4Y7TUY3</accession>
<comment type="caution">
    <text evidence="17">The sequence shown here is derived from an EMBL/GenBank/DDBJ whole genome shotgun (WGS) entry which is preliminary data.</text>
</comment>
<keyword evidence="7" id="KW-0479">Metal-binding</keyword>
<feature type="compositionally biased region" description="Low complexity" evidence="14">
    <location>
        <begin position="141"/>
        <end position="177"/>
    </location>
</feature>
<keyword evidence="5" id="KW-0964">Secreted</keyword>
<dbReference type="InterPro" id="IPR008427">
    <property type="entry name" value="Extracellular_membr_CFEM_dom"/>
</dbReference>
<sequence>MKTFTALLTLALLAITGAQAQFSDLPQCGSSCAQLSTSKATACTSSDIKCLCSSEDYVNAMYDCLAGACTFGDQSSTIGRMNEICAAAASTPDASSTPPATSSTPAAPSTGASSSSSAAAPAPTTSSTPVVVFTRTAGALTETSSNGAGTTTSGAGTRASGTTTVPPGATTTPSQSTTVVVRTVGGEETGSAGGSNILDGNGASSVRASGMVAGIAGVLAVVALL</sequence>
<dbReference type="Proteomes" id="UP000298030">
    <property type="component" value="Unassembled WGS sequence"/>
</dbReference>
<dbReference type="SMART" id="SM00747">
    <property type="entry name" value="CFEM"/>
    <property type="match status" value="1"/>
</dbReference>
<dbReference type="PANTHER" id="PTHR37928:SF1">
    <property type="entry name" value="CFEM DOMAIN PROTEIN (AFU_ORTHOLOGUE AFUA_6G14090)"/>
    <property type="match status" value="1"/>
</dbReference>
<evidence type="ECO:0000256" key="1">
    <source>
        <dbReference type="ARBA" id="ARBA00004609"/>
    </source>
</evidence>
<protein>
    <recommendedName>
        <fullName evidence="16">CFEM domain-containing protein</fullName>
    </recommendedName>
</protein>
<dbReference type="GO" id="GO:0046872">
    <property type="term" value="F:metal ion binding"/>
    <property type="evidence" value="ECO:0007669"/>
    <property type="project" value="UniProtKB-KW"/>
</dbReference>
<evidence type="ECO:0000259" key="16">
    <source>
        <dbReference type="PROSITE" id="PS52012"/>
    </source>
</evidence>
<reference evidence="17 18" key="1">
    <citation type="journal article" date="2019" name="Nat. Ecol. Evol.">
        <title>Megaphylogeny resolves global patterns of mushroom evolution.</title>
        <authorList>
            <person name="Varga T."/>
            <person name="Krizsan K."/>
            <person name="Foldi C."/>
            <person name="Dima B."/>
            <person name="Sanchez-Garcia M."/>
            <person name="Sanchez-Ramirez S."/>
            <person name="Szollosi G.J."/>
            <person name="Szarkandi J.G."/>
            <person name="Papp V."/>
            <person name="Albert L."/>
            <person name="Andreopoulos W."/>
            <person name="Angelini C."/>
            <person name="Antonin V."/>
            <person name="Barry K.W."/>
            <person name="Bougher N.L."/>
            <person name="Buchanan P."/>
            <person name="Buyck B."/>
            <person name="Bense V."/>
            <person name="Catcheside P."/>
            <person name="Chovatia M."/>
            <person name="Cooper J."/>
            <person name="Damon W."/>
            <person name="Desjardin D."/>
            <person name="Finy P."/>
            <person name="Geml J."/>
            <person name="Haridas S."/>
            <person name="Hughes K."/>
            <person name="Justo A."/>
            <person name="Karasinski D."/>
            <person name="Kautmanova I."/>
            <person name="Kiss B."/>
            <person name="Kocsube S."/>
            <person name="Kotiranta H."/>
            <person name="LaButti K.M."/>
            <person name="Lechner B.E."/>
            <person name="Liimatainen K."/>
            <person name="Lipzen A."/>
            <person name="Lukacs Z."/>
            <person name="Mihaltcheva S."/>
            <person name="Morgado L.N."/>
            <person name="Niskanen T."/>
            <person name="Noordeloos M.E."/>
            <person name="Ohm R.A."/>
            <person name="Ortiz-Santana B."/>
            <person name="Ovrebo C."/>
            <person name="Racz N."/>
            <person name="Riley R."/>
            <person name="Savchenko A."/>
            <person name="Shiryaev A."/>
            <person name="Soop K."/>
            <person name="Spirin V."/>
            <person name="Szebenyi C."/>
            <person name="Tomsovsky M."/>
            <person name="Tulloss R.E."/>
            <person name="Uehling J."/>
            <person name="Grigoriev I.V."/>
            <person name="Vagvolgyi C."/>
            <person name="Papp T."/>
            <person name="Martin F.M."/>
            <person name="Miettinen O."/>
            <person name="Hibbett D.S."/>
            <person name="Nagy L.G."/>
        </authorList>
    </citation>
    <scope>NUCLEOTIDE SEQUENCE [LARGE SCALE GENOMIC DNA]</scope>
    <source>
        <strain evidence="17 18">FP101781</strain>
    </source>
</reference>
<name>A0A4Y7TUY3_COPMI</name>
<keyword evidence="11" id="KW-1015">Disulfide bond</keyword>
<keyword evidence="9" id="KW-0408">Iron</keyword>
<evidence type="ECO:0000313" key="18">
    <source>
        <dbReference type="Proteomes" id="UP000298030"/>
    </source>
</evidence>
<evidence type="ECO:0000256" key="13">
    <source>
        <dbReference type="ARBA" id="ARBA00023288"/>
    </source>
</evidence>
<dbReference type="STRING" id="71717.A0A4Y7TUY3"/>
<evidence type="ECO:0000256" key="5">
    <source>
        <dbReference type="ARBA" id="ARBA00022525"/>
    </source>
</evidence>
<feature type="chain" id="PRO_5021312691" description="CFEM domain-containing protein" evidence="15">
    <location>
        <begin position="21"/>
        <end position="225"/>
    </location>
</feature>